<comment type="similarity">
    <text evidence="1">Belongs to the glycosyl hydrolase 2 family.</text>
</comment>
<keyword evidence="10" id="KW-1185">Reference proteome</keyword>
<sequence length="897" mass="102858">MQKSVLIISAFVLTTFITQINAQIKYTINESWQFVKDIAIKNINQFDTQNIKTELIDIPHTWNIEDVVDEEEGYYRGVGWYTKEVKIPTNFSEKEVFLYFEGVATAAEVYINNTLAKTHIGGFTRFMVPVSKFIKFNEANEFTTFKVTVKADNSENEDWPALRADFTFFGGIYRDVNLIVTEKVHFDIVDDAANGVFITTPNVSAESGDINLKVKIKNDEASTKKVKFITKVFGPKQELVQEKTTTLKLGAGISNEFNLELKPVLNPQLWSPDAPNLYKVVCEIYDAKTNQKLDESANPLGFRWFKFDADKGFFLNGEYLKLIGTNRHQDYKDISNAVPDHIHVEDILRMKAMGSNFLRIAHYPQDPRILEMCDRLGILTTVETPIIDTVTENEVFTENCLIAQLEMIRQNYNHPSLIIWAYMNEVILHPKFTNDKKRYEIYTKYIKDLAQKIEDLTRAEDPYRYTMIPNHNSLERYSNAGLTDVPMIVGWNIYNGWYGGSYELLPEKIEEIHAAIKKPMIITEYGAGIDPRLHTLYPTRFDFTHEYGVEYHKYYLEYFAKNDFIAGVNVWNYADFNSEGRIDAVQSINNKGLVGLDRKPKDVFFFYQASLLKEPFVAIATKTWGQRTYVEDQEGLGISTMPVQVFSNQQEIELQLNGKSLGIKPVVDKIAVFEVPFINGINKLVAKSTNGTYLEDFSEIRINVLPIALKNFPVGGISINVGDQRFFYDDKIDQAWMFDRSYTKGSWGHIGGKPYVRPDKNMQQPYGAKQTIKGTFNDPIYQTQLVGIDQYRFDVPAGVYEITLHFAELEGTQAKHLPYDLTEETKQETKITNRTFSVSINNKKIVDKIDLLGQYGEYRAVKIKSEVPVKSGDPLIVNFKKIVGEPVLNAIEIYKKL</sequence>
<evidence type="ECO:0000259" key="6">
    <source>
        <dbReference type="Pfam" id="PF02837"/>
    </source>
</evidence>
<dbReference type="SUPFAM" id="SSF51445">
    <property type="entry name" value="(Trans)glycosidases"/>
    <property type="match status" value="1"/>
</dbReference>
<dbReference type="Pfam" id="PF00703">
    <property type="entry name" value="Glyco_hydro_2"/>
    <property type="match status" value="1"/>
</dbReference>
<dbReference type="InterPro" id="IPR032311">
    <property type="entry name" value="DUF4982"/>
</dbReference>
<dbReference type="RefSeq" id="WP_379941005.1">
    <property type="nucleotide sequence ID" value="NZ_JBHTIB010000008.1"/>
</dbReference>
<evidence type="ECO:0000256" key="1">
    <source>
        <dbReference type="ARBA" id="ARBA00007401"/>
    </source>
</evidence>
<name>A0ABW3BT33_9FLAO</name>
<dbReference type="PRINTS" id="PR00132">
    <property type="entry name" value="GLHYDRLASE2"/>
</dbReference>
<keyword evidence="3" id="KW-0326">Glycosidase</keyword>
<dbReference type="PANTHER" id="PTHR42732:SF1">
    <property type="entry name" value="BETA-MANNOSIDASE"/>
    <property type="match status" value="1"/>
</dbReference>
<dbReference type="InterPro" id="IPR051913">
    <property type="entry name" value="GH2_Domain-Containing"/>
</dbReference>
<dbReference type="Pfam" id="PF02836">
    <property type="entry name" value="Glyco_hydro_2_C"/>
    <property type="match status" value="1"/>
</dbReference>
<feature type="domain" description="Malectin" evidence="7">
    <location>
        <begin position="719"/>
        <end position="872"/>
    </location>
</feature>
<proteinExistence type="inferred from homology"/>
<dbReference type="Pfam" id="PF02837">
    <property type="entry name" value="Glyco_hydro_2_N"/>
    <property type="match status" value="1"/>
</dbReference>
<dbReference type="Gene3D" id="2.60.120.430">
    <property type="entry name" value="Galactose-binding lectin"/>
    <property type="match status" value="1"/>
</dbReference>
<comment type="caution">
    <text evidence="9">The sequence shown here is derived from an EMBL/GenBank/DDBJ whole genome shotgun (WGS) entry which is preliminary data.</text>
</comment>
<dbReference type="EMBL" id="JBHTIB010000008">
    <property type="protein sequence ID" value="MFD0835677.1"/>
    <property type="molecule type" value="Genomic_DNA"/>
</dbReference>
<evidence type="ECO:0000259" key="8">
    <source>
        <dbReference type="Pfam" id="PF16355"/>
    </source>
</evidence>
<dbReference type="PANTHER" id="PTHR42732">
    <property type="entry name" value="BETA-GALACTOSIDASE"/>
    <property type="match status" value="1"/>
</dbReference>
<protein>
    <submittedName>
        <fullName evidence="9">Glycoside hydrolase family 2 TIM barrel-domain containing protein</fullName>
    </submittedName>
</protein>
<dbReference type="InterPro" id="IPR006102">
    <property type="entry name" value="Ig-like_GH2"/>
</dbReference>
<accession>A0ABW3BT33</accession>
<dbReference type="InterPro" id="IPR021720">
    <property type="entry name" value="Malectin_dom"/>
</dbReference>
<dbReference type="Pfam" id="PF16355">
    <property type="entry name" value="DUF4982"/>
    <property type="match status" value="1"/>
</dbReference>
<dbReference type="Gene3D" id="2.60.120.260">
    <property type="entry name" value="Galactose-binding domain-like"/>
    <property type="match status" value="1"/>
</dbReference>
<evidence type="ECO:0000313" key="10">
    <source>
        <dbReference type="Proteomes" id="UP001597011"/>
    </source>
</evidence>
<feature type="domain" description="DUF4982" evidence="8">
    <location>
        <begin position="640"/>
        <end position="691"/>
    </location>
</feature>
<reference evidence="10" key="1">
    <citation type="journal article" date="2019" name="Int. J. Syst. Evol. Microbiol.">
        <title>The Global Catalogue of Microorganisms (GCM) 10K type strain sequencing project: providing services to taxonomists for standard genome sequencing and annotation.</title>
        <authorList>
            <consortium name="The Broad Institute Genomics Platform"/>
            <consortium name="The Broad Institute Genome Sequencing Center for Infectious Disease"/>
            <person name="Wu L."/>
            <person name="Ma J."/>
        </authorList>
    </citation>
    <scope>NUCLEOTIDE SEQUENCE [LARGE SCALE GENOMIC DNA]</scope>
    <source>
        <strain evidence="10">CCUG 60529</strain>
    </source>
</reference>
<gene>
    <name evidence="9" type="ORF">ACFQ0I_07885</name>
</gene>
<evidence type="ECO:0000259" key="5">
    <source>
        <dbReference type="Pfam" id="PF02836"/>
    </source>
</evidence>
<dbReference type="InterPro" id="IPR006104">
    <property type="entry name" value="Glyco_hydro_2_N"/>
</dbReference>
<dbReference type="SUPFAM" id="SSF49303">
    <property type="entry name" value="beta-Galactosidase/glucuronidase domain"/>
    <property type="match status" value="1"/>
</dbReference>
<dbReference type="SUPFAM" id="SSF49785">
    <property type="entry name" value="Galactose-binding domain-like"/>
    <property type="match status" value="1"/>
</dbReference>
<dbReference type="InterPro" id="IPR008979">
    <property type="entry name" value="Galactose-bd-like_sf"/>
</dbReference>
<dbReference type="InterPro" id="IPR006101">
    <property type="entry name" value="Glyco_hydro_2"/>
</dbReference>
<feature type="domain" description="Glycoside hydrolase family 2 immunoglobulin-like beta-sandwich" evidence="4">
    <location>
        <begin position="199"/>
        <end position="303"/>
    </location>
</feature>
<evidence type="ECO:0000313" key="9">
    <source>
        <dbReference type="EMBL" id="MFD0835677.1"/>
    </source>
</evidence>
<dbReference type="InterPro" id="IPR036156">
    <property type="entry name" value="Beta-gal/glucu_dom_sf"/>
</dbReference>
<keyword evidence="2 9" id="KW-0378">Hydrolase</keyword>
<dbReference type="Gene3D" id="2.60.40.10">
    <property type="entry name" value="Immunoglobulins"/>
    <property type="match status" value="2"/>
</dbReference>
<evidence type="ECO:0000256" key="2">
    <source>
        <dbReference type="ARBA" id="ARBA00022801"/>
    </source>
</evidence>
<feature type="domain" description="Glycoside hydrolase family 2 catalytic" evidence="5">
    <location>
        <begin position="310"/>
        <end position="609"/>
    </location>
</feature>
<dbReference type="InterPro" id="IPR006103">
    <property type="entry name" value="Glyco_hydro_2_cat"/>
</dbReference>
<dbReference type="Gene3D" id="3.20.20.80">
    <property type="entry name" value="Glycosidases"/>
    <property type="match status" value="1"/>
</dbReference>
<dbReference type="Proteomes" id="UP001597011">
    <property type="component" value="Unassembled WGS sequence"/>
</dbReference>
<dbReference type="Pfam" id="PF11721">
    <property type="entry name" value="Malectin"/>
    <property type="match status" value="1"/>
</dbReference>
<evidence type="ECO:0000259" key="4">
    <source>
        <dbReference type="Pfam" id="PF00703"/>
    </source>
</evidence>
<dbReference type="InterPro" id="IPR017853">
    <property type="entry name" value="GH"/>
</dbReference>
<evidence type="ECO:0000256" key="3">
    <source>
        <dbReference type="ARBA" id="ARBA00023295"/>
    </source>
</evidence>
<dbReference type="InterPro" id="IPR013783">
    <property type="entry name" value="Ig-like_fold"/>
</dbReference>
<feature type="domain" description="Glycosyl hydrolases family 2 sugar binding" evidence="6">
    <location>
        <begin position="71"/>
        <end position="179"/>
    </location>
</feature>
<dbReference type="GO" id="GO:0016787">
    <property type="term" value="F:hydrolase activity"/>
    <property type="evidence" value="ECO:0007669"/>
    <property type="project" value="UniProtKB-KW"/>
</dbReference>
<organism evidence="9 10">
    <name type="scientific">Mariniflexile aquimaris</name>
    <dbReference type="NCBI Taxonomy" id="881009"/>
    <lineage>
        <taxon>Bacteria</taxon>
        <taxon>Pseudomonadati</taxon>
        <taxon>Bacteroidota</taxon>
        <taxon>Flavobacteriia</taxon>
        <taxon>Flavobacteriales</taxon>
        <taxon>Flavobacteriaceae</taxon>
        <taxon>Mariniflexile</taxon>
    </lineage>
</organism>
<evidence type="ECO:0000259" key="7">
    <source>
        <dbReference type="Pfam" id="PF11721"/>
    </source>
</evidence>